<dbReference type="AlphaFoldDB" id="A0A4R3LPT6"/>
<accession>A0A4R3LPT6</accession>
<evidence type="ECO:0000313" key="1">
    <source>
        <dbReference type="EMBL" id="TCT01716.1"/>
    </source>
</evidence>
<dbReference type="Proteomes" id="UP000294664">
    <property type="component" value="Unassembled WGS sequence"/>
</dbReference>
<sequence>MTPSAGSLSYDGARFGIAPSILMPGHFVDGIAHFADAGFPAEATVQGEQAILCGEARARNEEAARSPFPQS</sequence>
<dbReference type="RefSeq" id="WP_132035007.1">
    <property type="nucleotide sequence ID" value="NZ_SMAI01000017.1"/>
</dbReference>
<dbReference type="EMBL" id="SMAI01000017">
    <property type="protein sequence ID" value="TCT01716.1"/>
    <property type="molecule type" value="Genomic_DNA"/>
</dbReference>
<comment type="caution">
    <text evidence="1">The sequence shown here is derived from an EMBL/GenBank/DDBJ whole genome shotgun (WGS) entry which is preliminary data.</text>
</comment>
<reference evidence="1 2" key="1">
    <citation type="submission" date="2019-03" db="EMBL/GenBank/DDBJ databases">
        <title>Genomic Encyclopedia of Type Strains, Phase IV (KMG-IV): sequencing the most valuable type-strain genomes for metagenomic binning, comparative biology and taxonomic classification.</title>
        <authorList>
            <person name="Goeker M."/>
        </authorList>
    </citation>
    <scope>NUCLEOTIDE SEQUENCE [LARGE SCALE GENOMIC DNA]</scope>
    <source>
        <strain evidence="1 2">DSM 9035</strain>
    </source>
</reference>
<gene>
    <name evidence="1" type="ORF">EDC64_11769</name>
</gene>
<name>A0A4R3LPT6_9HYPH</name>
<keyword evidence="2" id="KW-1185">Reference proteome</keyword>
<dbReference type="OrthoDB" id="9793825at2"/>
<evidence type="ECO:0000313" key="2">
    <source>
        <dbReference type="Proteomes" id="UP000294664"/>
    </source>
</evidence>
<organism evidence="1 2">
    <name type="scientific">Aquabacter spiritensis</name>
    <dbReference type="NCBI Taxonomy" id="933073"/>
    <lineage>
        <taxon>Bacteria</taxon>
        <taxon>Pseudomonadati</taxon>
        <taxon>Pseudomonadota</taxon>
        <taxon>Alphaproteobacteria</taxon>
        <taxon>Hyphomicrobiales</taxon>
        <taxon>Xanthobacteraceae</taxon>
        <taxon>Aquabacter</taxon>
    </lineage>
</organism>
<protein>
    <submittedName>
        <fullName evidence="1">Uncharacterized protein</fullName>
    </submittedName>
</protein>
<proteinExistence type="predicted"/>